<organism evidence="3 4">
    <name type="scientific">Hibiscus trionum</name>
    <name type="common">Flower of an hour</name>
    <dbReference type="NCBI Taxonomy" id="183268"/>
    <lineage>
        <taxon>Eukaryota</taxon>
        <taxon>Viridiplantae</taxon>
        <taxon>Streptophyta</taxon>
        <taxon>Embryophyta</taxon>
        <taxon>Tracheophyta</taxon>
        <taxon>Spermatophyta</taxon>
        <taxon>Magnoliopsida</taxon>
        <taxon>eudicotyledons</taxon>
        <taxon>Gunneridae</taxon>
        <taxon>Pentapetalae</taxon>
        <taxon>rosids</taxon>
        <taxon>malvids</taxon>
        <taxon>Malvales</taxon>
        <taxon>Malvaceae</taxon>
        <taxon>Malvoideae</taxon>
        <taxon>Hibiscus</taxon>
    </lineage>
</organism>
<evidence type="ECO:0000313" key="4">
    <source>
        <dbReference type="Proteomes" id="UP001165190"/>
    </source>
</evidence>
<accession>A0A9W7MJP6</accession>
<gene>
    <name evidence="3" type="ORF">HRI_004120100</name>
</gene>
<dbReference type="Pfam" id="PF13561">
    <property type="entry name" value="adh_short_C2"/>
    <property type="match status" value="1"/>
</dbReference>
<evidence type="ECO:0000256" key="2">
    <source>
        <dbReference type="ARBA" id="ARBA00023002"/>
    </source>
</evidence>
<dbReference type="InterPro" id="IPR002347">
    <property type="entry name" value="SDR_fam"/>
</dbReference>
<dbReference type="SUPFAM" id="SSF51735">
    <property type="entry name" value="NAD(P)-binding Rossmann-fold domains"/>
    <property type="match status" value="1"/>
</dbReference>
<sequence>MEQGVDKHVDLQSSSAKRMIGKVAVITGGARGIGAATAKLFTENGAYVVVADILDESGTALAESIGAYYIHCDVSKESDVESAIQLAITWKGKLDILFSNAGIGGTASSITDLDMERAKHLISINLLGNVHSIKHAARAMLRCDTKGFIICTSSSAGIMGGLASHPYSLSKAGILGLMRTAACELGVQGIRVNCISPHGVPTDMLVSGYRIFRGNEMTPEQVVKLVGEQGSLLRGKAATVEDVARAAVFLATDDASFITGHNLVIDGRYTSAIGSLSFIYK</sequence>
<comment type="similarity">
    <text evidence="1">Belongs to the short-chain dehydrogenases/reductases (SDR) family.</text>
</comment>
<comment type="caution">
    <text evidence="3">The sequence shown here is derived from an EMBL/GenBank/DDBJ whole genome shotgun (WGS) entry which is preliminary data.</text>
</comment>
<dbReference type="InterPro" id="IPR036291">
    <property type="entry name" value="NAD(P)-bd_dom_sf"/>
</dbReference>
<dbReference type="FunFam" id="3.40.50.720:FF:000084">
    <property type="entry name" value="Short-chain dehydrogenase reductase"/>
    <property type="match status" value="1"/>
</dbReference>
<dbReference type="Gene3D" id="3.40.50.720">
    <property type="entry name" value="NAD(P)-binding Rossmann-like Domain"/>
    <property type="match status" value="1"/>
</dbReference>
<protein>
    <submittedName>
        <fullName evidence="3">TAPETUM1, TAPETUM 1</fullName>
    </submittedName>
</protein>
<dbReference type="EMBL" id="BSYR01000040">
    <property type="protein sequence ID" value="GMJ04509.1"/>
    <property type="molecule type" value="Genomic_DNA"/>
</dbReference>
<evidence type="ECO:0000313" key="3">
    <source>
        <dbReference type="EMBL" id="GMJ04509.1"/>
    </source>
</evidence>
<reference evidence="3" key="1">
    <citation type="submission" date="2023-05" db="EMBL/GenBank/DDBJ databases">
        <title>Genome and transcriptome analyses reveal genes involved in the formation of fine ridges on petal epidermal cells in Hibiscus trionum.</title>
        <authorList>
            <person name="Koshimizu S."/>
            <person name="Masuda S."/>
            <person name="Ishii T."/>
            <person name="Shirasu K."/>
            <person name="Hoshino A."/>
            <person name="Arita M."/>
        </authorList>
    </citation>
    <scope>NUCLEOTIDE SEQUENCE</scope>
    <source>
        <strain evidence="3">Hamamatsu line</strain>
    </source>
</reference>
<dbReference type="PANTHER" id="PTHR43180">
    <property type="entry name" value="3-OXOACYL-(ACYL-CARRIER-PROTEIN) REDUCTASE (AFU_ORTHOLOGUE AFUA_6G11210)"/>
    <property type="match status" value="1"/>
</dbReference>
<dbReference type="Proteomes" id="UP001165190">
    <property type="component" value="Unassembled WGS sequence"/>
</dbReference>
<keyword evidence="4" id="KW-1185">Reference proteome</keyword>
<dbReference type="PRINTS" id="PR00080">
    <property type="entry name" value="SDRFAMILY"/>
</dbReference>
<evidence type="ECO:0000256" key="1">
    <source>
        <dbReference type="ARBA" id="ARBA00006484"/>
    </source>
</evidence>
<dbReference type="AlphaFoldDB" id="A0A9W7MJP6"/>
<keyword evidence="2" id="KW-0560">Oxidoreductase</keyword>
<dbReference type="OrthoDB" id="294295at2759"/>
<dbReference type="PRINTS" id="PR00081">
    <property type="entry name" value="GDHRDH"/>
</dbReference>
<dbReference type="GO" id="GO:0016491">
    <property type="term" value="F:oxidoreductase activity"/>
    <property type="evidence" value="ECO:0007669"/>
    <property type="project" value="UniProtKB-KW"/>
</dbReference>
<proteinExistence type="inferred from homology"/>
<name>A0A9W7MJP6_HIBTR</name>
<dbReference type="PANTHER" id="PTHR43180:SF42">
    <property type="entry name" value="SHORT-CHAIN DEHYDROGENASE REDUCTASE ATA1"/>
    <property type="match status" value="1"/>
</dbReference>